<dbReference type="Gene3D" id="3.60.10.10">
    <property type="entry name" value="Endonuclease/exonuclease/phosphatase"/>
    <property type="match status" value="1"/>
</dbReference>
<reference evidence="4 5" key="1">
    <citation type="journal article" date="2011" name="Science">
        <title>The ecoresponsive genome of Daphnia pulex.</title>
        <authorList>
            <person name="Colbourne J.K."/>
            <person name="Pfrender M.E."/>
            <person name="Gilbert D."/>
            <person name="Thomas W.K."/>
            <person name="Tucker A."/>
            <person name="Oakley T.H."/>
            <person name="Tokishita S."/>
            <person name="Aerts A."/>
            <person name="Arnold G.J."/>
            <person name="Basu M.K."/>
            <person name="Bauer D.J."/>
            <person name="Caceres C.E."/>
            <person name="Carmel L."/>
            <person name="Casola C."/>
            <person name="Choi J.H."/>
            <person name="Detter J.C."/>
            <person name="Dong Q."/>
            <person name="Dusheyko S."/>
            <person name="Eads B.D."/>
            <person name="Frohlich T."/>
            <person name="Geiler-Samerotte K.A."/>
            <person name="Gerlach D."/>
            <person name="Hatcher P."/>
            <person name="Jogdeo S."/>
            <person name="Krijgsveld J."/>
            <person name="Kriventseva E.V."/>
            <person name="Kultz D."/>
            <person name="Laforsch C."/>
            <person name="Lindquist E."/>
            <person name="Lopez J."/>
            <person name="Manak J.R."/>
            <person name="Muller J."/>
            <person name="Pangilinan J."/>
            <person name="Patwardhan R.P."/>
            <person name="Pitluck S."/>
            <person name="Pritham E.J."/>
            <person name="Rechtsteiner A."/>
            <person name="Rho M."/>
            <person name="Rogozin I.B."/>
            <person name="Sakarya O."/>
            <person name="Salamov A."/>
            <person name="Schaack S."/>
            <person name="Shapiro H."/>
            <person name="Shiga Y."/>
            <person name="Skalitzky C."/>
            <person name="Smith Z."/>
            <person name="Souvorov A."/>
            <person name="Sung W."/>
            <person name="Tang Z."/>
            <person name="Tsuchiya D."/>
            <person name="Tu H."/>
            <person name="Vos H."/>
            <person name="Wang M."/>
            <person name="Wolf Y.I."/>
            <person name="Yamagata H."/>
            <person name="Yamada T."/>
            <person name="Ye Y."/>
            <person name="Shaw J.R."/>
            <person name="Andrews J."/>
            <person name="Crease T.J."/>
            <person name="Tang H."/>
            <person name="Lucas S.M."/>
            <person name="Robertson H.M."/>
            <person name="Bork P."/>
            <person name="Koonin E.V."/>
            <person name="Zdobnov E.M."/>
            <person name="Grigoriev I.V."/>
            <person name="Lynch M."/>
            <person name="Boore J.L."/>
        </authorList>
    </citation>
    <scope>NUCLEOTIDE SEQUENCE [LARGE SCALE GENOMIC DNA]</scope>
</reference>
<dbReference type="HOGENOM" id="CLU_478391_0_0_1"/>
<dbReference type="PROSITE" id="PS50158">
    <property type="entry name" value="ZF_CCHC"/>
    <property type="match status" value="1"/>
</dbReference>
<evidence type="ECO:0000256" key="1">
    <source>
        <dbReference type="PROSITE-ProRule" id="PRU00047"/>
    </source>
</evidence>
<keyword evidence="1" id="KW-0479">Metal-binding</keyword>
<keyword evidence="5" id="KW-1185">Reference proteome</keyword>
<evidence type="ECO:0000313" key="4">
    <source>
        <dbReference type="EMBL" id="EFX61968.1"/>
    </source>
</evidence>
<evidence type="ECO:0000313" key="5">
    <source>
        <dbReference type="Proteomes" id="UP000000305"/>
    </source>
</evidence>
<evidence type="ECO:0000256" key="2">
    <source>
        <dbReference type="SAM" id="MobiDB-lite"/>
    </source>
</evidence>
<keyword evidence="1" id="KW-0863">Zinc-finger</keyword>
<accession>E9I212</accession>
<feature type="domain" description="CCHC-type" evidence="3">
    <location>
        <begin position="182"/>
        <end position="196"/>
    </location>
</feature>
<keyword evidence="1" id="KW-0862">Zinc</keyword>
<dbReference type="STRING" id="6669.E9I212"/>
<feature type="region of interest" description="Disordered" evidence="2">
    <location>
        <begin position="332"/>
        <end position="358"/>
    </location>
</feature>
<dbReference type="InterPro" id="IPR036875">
    <property type="entry name" value="Znf_CCHC_sf"/>
</dbReference>
<dbReference type="SUPFAM" id="SSF56219">
    <property type="entry name" value="DNase I-like"/>
    <property type="match status" value="1"/>
</dbReference>
<proteinExistence type="predicted"/>
<organism evidence="4 5">
    <name type="scientific">Daphnia pulex</name>
    <name type="common">Water flea</name>
    <dbReference type="NCBI Taxonomy" id="6669"/>
    <lineage>
        <taxon>Eukaryota</taxon>
        <taxon>Metazoa</taxon>
        <taxon>Ecdysozoa</taxon>
        <taxon>Arthropoda</taxon>
        <taxon>Crustacea</taxon>
        <taxon>Branchiopoda</taxon>
        <taxon>Diplostraca</taxon>
        <taxon>Cladocera</taxon>
        <taxon>Anomopoda</taxon>
        <taxon>Daphniidae</taxon>
        <taxon>Daphnia</taxon>
    </lineage>
</organism>
<dbReference type="InterPro" id="IPR005135">
    <property type="entry name" value="Endo/exonuclease/phosphatase"/>
</dbReference>
<dbReference type="AlphaFoldDB" id="E9I212"/>
<dbReference type="GO" id="GO:0003676">
    <property type="term" value="F:nucleic acid binding"/>
    <property type="evidence" value="ECO:0007669"/>
    <property type="project" value="InterPro"/>
</dbReference>
<sequence>MTSYLDLLNSALCHYVVYCVPTNFVHSFSASGVCNLCLFPTYYPPPDSRLEALLRDAVVRVTLFKTADVTAILNQHGGARQHCIEGRQINVLIKDPNVEERFVRVFDYPANANMEVMKVRLREFGTVLDLRRDRYAGATAGMIPCLTGQLTGRMTLNSPIPSYLQVGEHKVYIRYANQPVTCRECNLPGHMALDCPARKNRLLPAPPKIVPQKTNGGKEKSMAAALQSASRSPSTPTELPPLPDRSWTVVSRRKKNQNKTEGDETVLVPEKPPIIVLPSAESSTEIVVESQDMETLSAEPTPTGEVLLDLAKEHGRTDMSASEFEKDMSAIETSVPACPHHQREDGRDRGNKRKRKTNHEEVAFSSCPILESLFQVFASPGPNKADTAVIVSKTLKEQSHTCDPDGRLLCINLGPVSFVSLYAPSGRIFRDERSTFFRVIVPAFLSCVKEPIVLMGDFNAVDDRGDRLRKAGTTPSTPVDHALVALVGGLELVDVWKALRPRDSGHTYFNQGGSARIDRIYCSRSIRQEFTLITTDTKYVTDHAVLHAASSIIPVIPTPRPPRPSIWKLNTKILSEDAFRRQLTTFIRHAAALPLKSVNVVTWWDSVFKPGVKRIAQSYCRRRASLVKEMGQFYQNCLVEITDPTTELDWPTFQALREEAREWHLRALTQVAQIYPLDIQEMD</sequence>
<gene>
    <name evidence="4" type="ORF">DAPPUDRAFT_120702</name>
</gene>
<dbReference type="OMA" id="FSASGVC"/>
<protein>
    <recommendedName>
        <fullName evidence="3">CCHC-type domain-containing protein</fullName>
    </recommendedName>
</protein>
<dbReference type="Proteomes" id="UP000000305">
    <property type="component" value="Unassembled WGS sequence"/>
</dbReference>
<dbReference type="GO" id="GO:0008270">
    <property type="term" value="F:zinc ion binding"/>
    <property type="evidence" value="ECO:0007669"/>
    <property type="project" value="UniProtKB-KW"/>
</dbReference>
<name>E9I212_DAPPU</name>
<dbReference type="GO" id="GO:0003824">
    <property type="term" value="F:catalytic activity"/>
    <property type="evidence" value="ECO:0007669"/>
    <property type="project" value="InterPro"/>
</dbReference>
<dbReference type="InParanoid" id="E9I212"/>
<dbReference type="KEGG" id="dpx:DAPPUDRAFT_120702"/>
<evidence type="ECO:0000259" key="3">
    <source>
        <dbReference type="PROSITE" id="PS50158"/>
    </source>
</evidence>
<feature type="region of interest" description="Disordered" evidence="2">
    <location>
        <begin position="204"/>
        <end position="264"/>
    </location>
</feature>
<dbReference type="PANTHER" id="PTHR46486">
    <property type="entry name" value="CCHC-TYPE DOMAIN-CONTAINING PROTEIN"/>
    <property type="match status" value="1"/>
</dbReference>
<dbReference type="PANTHER" id="PTHR46486:SF1">
    <property type="entry name" value="CCHC-TYPE DOMAIN-CONTAINING PROTEIN"/>
    <property type="match status" value="1"/>
</dbReference>
<dbReference type="Pfam" id="PF03372">
    <property type="entry name" value="Exo_endo_phos"/>
    <property type="match status" value="1"/>
</dbReference>
<dbReference type="InterPro" id="IPR036691">
    <property type="entry name" value="Endo/exonu/phosph_ase_sf"/>
</dbReference>
<dbReference type="SUPFAM" id="SSF57756">
    <property type="entry name" value="Retrovirus zinc finger-like domains"/>
    <property type="match status" value="1"/>
</dbReference>
<dbReference type="PhylomeDB" id="E9I212"/>
<dbReference type="OrthoDB" id="5990267at2759"/>
<dbReference type="InterPro" id="IPR001878">
    <property type="entry name" value="Znf_CCHC"/>
</dbReference>
<dbReference type="EMBL" id="GL733946">
    <property type="protein sequence ID" value="EFX61968.1"/>
    <property type="molecule type" value="Genomic_DNA"/>
</dbReference>